<reference evidence="2 3" key="1">
    <citation type="submission" date="2019-02" db="EMBL/GenBank/DDBJ databases">
        <authorList>
            <consortium name="Pathogen Informatics"/>
        </authorList>
    </citation>
    <scope>NUCLEOTIDE SEQUENCE [LARGE SCALE GENOMIC DNA]</scope>
    <source>
        <strain evidence="2 3">3012STDY6756503</strain>
    </source>
</reference>
<protein>
    <submittedName>
        <fullName evidence="2">Uncharacterized protein</fullName>
    </submittedName>
</protein>
<dbReference type="EMBL" id="CAACYD010000006">
    <property type="protein sequence ID" value="VFA89080.1"/>
    <property type="molecule type" value="Genomic_DNA"/>
</dbReference>
<evidence type="ECO:0000313" key="3">
    <source>
        <dbReference type="Proteomes" id="UP000360750"/>
    </source>
</evidence>
<evidence type="ECO:0000256" key="1">
    <source>
        <dbReference type="SAM" id="MobiDB-lite"/>
    </source>
</evidence>
<proteinExistence type="predicted"/>
<comment type="caution">
    <text evidence="2">The sequence shown here is derived from an EMBL/GenBank/DDBJ whole genome shotgun (WGS) entry which is preliminary data.</text>
</comment>
<dbReference type="AlphaFoldDB" id="A0ABD7V460"/>
<dbReference type="Proteomes" id="UP000360750">
    <property type="component" value="Unassembled WGS sequence"/>
</dbReference>
<accession>A0ABD7V460</accession>
<feature type="region of interest" description="Disordered" evidence="1">
    <location>
        <begin position="375"/>
        <end position="402"/>
    </location>
</feature>
<organism evidence="2 3">
    <name type="scientific">Gordonia paraffinivorans</name>
    <dbReference type="NCBI Taxonomy" id="175628"/>
    <lineage>
        <taxon>Bacteria</taxon>
        <taxon>Bacillati</taxon>
        <taxon>Actinomycetota</taxon>
        <taxon>Actinomycetes</taxon>
        <taxon>Mycobacteriales</taxon>
        <taxon>Gordoniaceae</taxon>
        <taxon>Gordonia</taxon>
    </lineage>
</organism>
<feature type="compositionally biased region" description="Low complexity" evidence="1">
    <location>
        <begin position="238"/>
        <end position="290"/>
    </location>
</feature>
<gene>
    <name evidence="2" type="ORF">NCTC8139_02640</name>
</gene>
<feature type="region of interest" description="Disordered" evidence="1">
    <location>
        <begin position="234"/>
        <end position="316"/>
    </location>
</feature>
<name>A0ABD7V460_9ACTN</name>
<dbReference type="RefSeq" id="WP_244941176.1">
    <property type="nucleotide sequence ID" value="NZ_CAACYD010000006.1"/>
</dbReference>
<sequence>MTGEVHTERVITSNSFEVTTATHTFADQGSSIVPGPGEWFTNSKSGLFSSGVVRGTGRSAAAWSRDGGNIAASAESLAKDLEIIPRSTAIDPSDRLSLMDTTGEFRAAVSCESDDHGRTVTTRAEAPSGSPIEIGIGSNNYYSVPQANQEVVIDDDAVGLHVAGTLRSIVRQEPDYAVSTLVLDIDIQSALWPHVSFWTVSMQLVRAECGIGRSLPAVDSDTTLPASRMAMARLAPDSESASPSRSVESSSSTSSASKSAEGSESESSGASSSEESESSSPASASESTSADTPVAGRGSTTPSDVDVGSRFPIVASDGADLGSATIQQVESDAPSEGAPATVAVKMSITTSDAGGGHRLLSVSWKDFGAIVGGVEQDAGRASGGPSPQLPEELEPGAPTPGG</sequence>
<evidence type="ECO:0000313" key="2">
    <source>
        <dbReference type="EMBL" id="VFA89080.1"/>
    </source>
</evidence>
<dbReference type="GeneID" id="60750635"/>